<dbReference type="PANTHER" id="PTHR43369:SF2">
    <property type="entry name" value="PHOSPHORIBOSYLGLYCINAMIDE FORMYLTRANSFERASE"/>
    <property type="match status" value="1"/>
</dbReference>
<keyword evidence="9" id="KW-1185">Reference proteome</keyword>
<feature type="binding site" evidence="6">
    <location>
        <position position="101"/>
    </location>
    <ligand>
        <name>(6R)-10-formyltetrahydrofolate</name>
        <dbReference type="ChEBI" id="CHEBI:195366"/>
    </ligand>
</feature>
<dbReference type="InterPro" id="IPR036477">
    <property type="entry name" value="Formyl_transf_N_sf"/>
</dbReference>
<comment type="caution">
    <text evidence="6">Lacks conserved residue(s) required for the propagation of feature annotation.</text>
</comment>
<gene>
    <name evidence="6 8" type="primary">purN</name>
    <name evidence="8" type="ORF">GCM10011343_09780</name>
</gene>
<feature type="binding site" evidence="6">
    <location>
        <begin position="12"/>
        <end position="14"/>
    </location>
    <ligand>
        <name>N(1)-(5-phospho-beta-D-ribosyl)glycinamide</name>
        <dbReference type="ChEBI" id="CHEBI:143788"/>
    </ligand>
</feature>
<dbReference type="RefSeq" id="WP_188361420.1">
    <property type="nucleotide sequence ID" value="NZ_BMFG01000003.1"/>
</dbReference>
<evidence type="ECO:0000256" key="4">
    <source>
        <dbReference type="ARBA" id="ARBA00038440"/>
    </source>
</evidence>
<comment type="function">
    <text evidence="6">Catalyzes the transfer of a formyl group from 10-formyltetrahydrofolate to 5-phospho-ribosyl-glycinamide (GAR), producing 5-phospho-ribosyl-N-formylglycinamide (FGAR) and tetrahydrofolate.</text>
</comment>
<dbReference type="PANTHER" id="PTHR43369">
    <property type="entry name" value="PHOSPHORIBOSYLGLYCINAMIDE FORMYLTRANSFERASE"/>
    <property type="match status" value="1"/>
</dbReference>
<reference evidence="8" key="1">
    <citation type="journal article" date="2014" name="Int. J. Syst. Evol. Microbiol.">
        <title>Complete genome sequence of Corynebacterium casei LMG S-19264T (=DSM 44701T), isolated from a smear-ripened cheese.</title>
        <authorList>
            <consortium name="US DOE Joint Genome Institute (JGI-PGF)"/>
            <person name="Walter F."/>
            <person name="Albersmeier A."/>
            <person name="Kalinowski J."/>
            <person name="Ruckert C."/>
        </authorList>
    </citation>
    <scope>NUCLEOTIDE SEQUENCE</scope>
    <source>
        <strain evidence="8">CGMCC 1.12506</strain>
    </source>
</reference>
<accession>A0A917DB61</accession>
<feature type="site" description="Raises pKa of active site His" evidence="6">
    <location>
        <position position="144"/>
    </location>
</feature>
<feature type="active site" description="Proton donor" evidence="6">
    <location>
        <position position="103"/>
    </location>
</feature>
<dbReference type="GO" id="GO:0006189">
    <property type="term" value="P:'de novo' IMP biosynthetic process"/>
    <property type="evidence" value="ECO:0007669"/>
    <property type="project" value="UniProtKB-UniRule"/>
</dbReference>
<dbReference type="Pfam" id="PF00551">
    <property type="entry name" value="Formyl_trans_N"/>
    <property type="match status" value="1"/>
</dbReference>
<dbReference type="InterPro" id="IPR004607">
    <property type="entry name" value="GART"/>
</dbReference>
<comment type="caution">
    <text evidence="8">The sequence shown here is derived from an EMBL/GenBank/DDBJ whole genome shotgun (WGS) entry which is preliminary data.</text>
</comment>
<evidence type="ECO:0000313" key="9">
    <source>
        <dbReference type="Proteomes" id="UP000625735"/>
    </source>
</evidence>
<dbReference type="Gene3D" id="3.40.50.170">
    <property type="entry name" value="Formyl transferase, N-terminal domain"/>
    <property type="match status" value="1"/>
</dbReference>
<organism evidence="8 9">
    <name type="scientific">Flavobacterium orientale</name>
    <dbReference type="NCBI Taxonomy" id="1756020"/>
    <lineage>
        <taxon>Bacteria</taxon>
        <taxon>Pseudomonadati</taxon>
        <taxon>Bacteroidota</taxon>
        <taxon>Flavobacteriia</taxon>
        <taxon>Flavobacteriales</taxon>
        <taxon>Flavobacteriaceae</taxon>
        <taxon>Flavobacterium</taxon>
    </lineage>
</organism>
<comment type="pathway">
    <text evidence="1 6">Purine metabolism; IMP biosynthesis via de novo pathway; N(2)-formyl-N(1)-(5-phospho-D-ribosyl)glycinamide from N(1)-(5-phospho-D-ribosyl)glycinamide (10-formyl THF route): step 1/1.</text>
</comment>
<evidence type="ECO:0000256" key="3">
    <source>
        <dbReference type="ARBA" id="ARBA00022755"/>
    </source>
</evidence>
<feature type="domain" description="Formyl transferase N-terminal" evidence="7">
    <location>
        <begin position="2"/>
        <end position="180"/>
    </location>
</feature>
<evidence type="ECO:0000256" key="6">
    <source>
        <dbReference type="HAMAP-Rule" id="MF_01930"/>
    </source>
</evidence>
<dbReference type="CDD" id="cd08645">
    <property type="entry name" value="FMT_core_GART"/>
    <property type="match status" value="1"/>
</dbReference>
<protein>
    <recommendedName>
        <fullName evidence="6">Phosphoribosylglycinamide formyltransferase</fullName>
        <ecNumber evidence="6">2.1.2.2</ecNumber>
    </recommendedName>
    <alternativeName>
        <fullName evidence="6">5'-phosphoribosylglycinamide transformylase</fullName>
    </alternativeName>
    <alternativeName>
        <fullName evidence="6">GAR transformylase</fullName>
        <shortName evidence="6">GART</shortName>
    </alternativeName>
</protein>
<dbReference type="GO" id="GO:0004644">
    <property type="term" value="F:phosphoribosylglycinamide formyltransferase activity"/>
    <property type="evidence" value="ECO:0007669"/>
    <property type="project" value="UniProtKB-UniRule"/>
</dbReference>
<evidence type="ECO:0000256" key="5">
    <source>
        <dbReference type="ARBA" id="ARBA00047664"/>
    </source>
</evidence>
<dbReference type="Proteomes" id="UP000625735">
    <property type="component" value="Unassembled WGS sequence"/>
</dbReference>
<comment type="catalytic activity">
    <reaction evidence="5 6">
        <text>N(1)-(5-phospho-beta-D-ribosyl)glycinamide + (6R)-10-formyltetrahydrofolate = N(2)-formyl-N(1)-(5-phospho-beta-D-ribosyl)glycinamide + (6S)-5,6,7,8-tetrahydrofolate + H(+)</text>
        <dbReference type="Rhea" id="RHEA:15053"/>
        <dbReference type="ChEBI" id="CHEBI:15378"/>
        <dbReference type="ChEBI" id="CHEBI:57453"/>
        <dbReference type="ChEBI" id="CHEBI:143788"/>
        <dbReference type="ChEBI" id="CHEBI:147286"/>
        <dbReference type="ChEBI" id="CHEBI:195366"/>
        <dbReference type="EC" id="2.1.2.2"/>
    </reaction>
</comment>
<dbReference type="AlphaFoldDB" id="A0A917DB61"/>
<keyword evidence="3 6" id="KW-0658">Purine biosynthesis</keyword>
<dbReference type="HAMAP" id="MF_01930">
    <property type="entry name" value="PurN"/>
    <property type="match status" value="1"/>
</dbReference>
<dbReference type="GO" id="GO:0005829">
    <property type="term" value="C:cytosol"/>
    <property type="evidence" value="ECO:0007669"/>
    <property type="project" value="TreeGrafter"/>
</dbReference>
<reference evidence="8" key="2">
    <citation type="submission" date="2020-09" db="EMBL/GenBank/DDBJ databases">
        <authorList>
            <person name="Sun Q."/>
            <person name="Zhou Y."/>
        </authorList>
    </citation>
    <scope>NUCLEOTIDE SEQUENCE</scope>
    <source>
        <strain evidence="8">CGMCC 1.12506</strain>
    </source>
</reference>
<comment type="similarity">
    <text evidence="4 6">Belongs to the GART family.</text>
</comment>
<dbReference type="SUPFAM" id="SSF53328">
    <property type="entry name" value="Formyltransferase"/>
    <property type="match status" value="1"/>
</dbReference>
<evidence type="ECO:0000313" key="8">
    <source>
        <dbReference type="EMBL" id="GGD21360.1"/>
    </source>
</evidence>
<sequence length="189" mass="21169">MKNIVIFASGTGSNAENIIHYFKNNTSKSVVGVFSNNSNAKVIEKAKKLDVQTVTFNKDELYGDFVLSKLKELNPDLIVLAGFLLKFPEPIIAAFPNKIINIHPALLPKYGGKGMYGNHVHQAVLNNQETETGITIHYVNEHYDEGGIIFQKSVSILDCSTFEEVSKKVQQLEQEYFPQIVDQLLTRNP</sequence>
<proteinExistence type="inferred from homology"/>
<evidence type="ECO:0000259" key="7">
    <source>
        <dbReference type="Pfam" id="PF00551"/>
    </source>
</evidence>
<dbReference type="PROSITE" id="PS00373">
    <property type="entry name" value="GART"/>
    <property type="match status" value="1"/>
</dbReference>
<dbReference type="InterPro" id="IPR001555">
    <property type="entry name" value="GART_AS"/>
</dbReference>
<name>A0A917DB61_9FLAO</name>
<evidence type="ECO:0000256" key="2">
    <source>
        <dbReference type="ARBA" id="ARBA00022679"/>
    </source>
</evidence>
<dbReference type="EC" id="2.1.2.2" evidence="6"/>
<evidence type="ECO:0000256" key="1">
    <source>
        <dbReference type="ARBA" id="ARBA00005054"/>
    </source>
</evidence>
<dbReference type="InterPro" id="IPR002376">
    <property type="entry name" value="Formyl_transf_N"/>
</dbReference>
<keyword evidence="2 6" id="KW-0808">Transferase</keyword>
<dbReference type="EMBL" id="BMFG01000003">
    <property type="protein sequence ID" value="GGD21360.1"/>
    <property type="molecule type" value="Genomic_DNA"/>
</dbReference>